<protein>
    <recommendedName>
        <fullName evidence="7">T-box domain-containing protein</fullName>
    </recommendedName>
</protein>
<dbReference type="PANTHER" id="PTHR11267">
    <property type="entry name" value="T-BOX PROTEIN-RELATED"/>
    <property type="match status" value="1"/>
</dbReference>
<evidence type="ECO:0000256" key="4">
    <source>
        <dbReference type="ARBA" id="ARBA00023242"/>
    </source>
</evidence>
<dbReference type="SMART" id="SM00425">
    <property type="entry name" value="TBOX"/>
    <property type="match status" value="1"/>
</dbReference>
<keyword evidence="2 5" id="KW-0238">DNA-binding</keyword>
<evidence type="ECO:0000256" key="2">
    <source>
        <dbReference type="ARBA" id="ARBA00023125"/>
    </source>
</evidence>
<feature type="domain" description="T-box" evidence="7">
    <location>
        <begin position="24"/>
        <end position="186"/>
    </location>
</feature>
<feature type="region of interest" description="Disordered" evidence="6">
    <location>
        <begin position="179"/>
        <end position="343"/>
    </location>
</feature>
<dbReference type="InterPro" id="IPR001699">
    <property type="entry name" value="TF_T-box"/>
</dbReference>
<accession>A0ABP0GS37</accession>
<dbReference type="PRINTS" id="PR00938">
    <property type="entry name" value="BRACHYURY"/>
</dbReference>
<sequence length="654" mass="71982">MENLNKLKQESEILYQQMAFIRCIAYNAHRRMFPSFKVKVSGLSKKAKYTMLMDIVPADDCRYKFHNSRWMVAGKADPELHKRLYIHPDSPATGEQWMNRPGISFHKLKLTNNIADSNGHTVLNSMHKYQPRFHIVRCGEVGRLPITPFRTFSFAEMQFIAVTAYQNEKITQLKIDHNPFAKGFRDSGSGKREKRRQHFHLQQQLLGNQTSDSPPRHKESHRSDSQQQNGFSKDRKPSLDEDSHQTHKAGRITPPPSGEKRKADVTSDERRAKCKRENVDDDASLKDEKHRSLRESYESQSCRGYTSPYRKSSEGSSPVEHRISTSPSKIIKDSSAPTSLTSPIQIHPNLPGLANYPNAFIPHFSGGYPFLHPGQISVLSTAMGSNNPYSHMGGSFNPALLQAMANAGAVPATPPSRSDSASSAHTSPFLSGLGISSPSSASPLFNNSSPLSSFNPYAGLFPYNVMGSGYAPGSAGSSLSASGKVDVPGRSLSPLSYANRLYRHAALGKGDNLPPLKIPAISAPSTILPPNPLSRSAFMNGSKSRFCPYGVPPFGFNLGSHFDPLHHYGDPSRHSSFYRPRRLSGSASPSTSATPPPAPTRARTNSDSSDAQQKKSESIQPSPVGSAMQELRNMQNMVSGLDRTRQYCDSLEKA</sequence>
<gene>
    <name evidence="8" type="ORF">CVLEPA_LOCUS27914</name>
</gene>
<proteinExistence type="predicted"/>
<name>A0ABP0GS37_CLALP</name>
<feature type="compositionally biased region" description="Basic and acidic residues" evidence="6">
    <location>
        <begin position="214"/>
        <end position="224"/>
    </location>
</feature>
<dbReference type="SUPFAM" id="SSF49417">
    <property type="entry name" value="p53-like transcription factors"/>
    <property type="match status" value="1"/>
</dbReference>
<evidence type="ECO:0000259" key="7">
    <source>
        <dbReference type="PROSITE" id="PS50252"/>
    </source>
</evidence>
<comment type="subcellular location">
    <subcellularLocation>
        <location evidence="5">Nucleus</location>
    </subcellularLocation>
</comment>
<feature type="region of interest" description="Disordered" evidence="6">
    <location>
        <begin position="572"/>
        <end position="654"/>
    </location>
</feature>
<dbReference type="EMBL" id="CAWYQH010000141">
    <property type="protein sequence ID" value="CAK8694551.1"/>
    <property type="molecule type" value="Genomic_DNA"/>
</dbReference>
<evidence type="ECO:0000256" key="1">
    <source>
        <dbReference type="ARBA" id="ARBA00023015"/>
    </source>
</evidence>
<feature type="compositionally biased region" description="Basic and acidic residues" evidence="6">
    <location>
        <begin position="258"/>
        <end position="297"/>
    </location>
</feature>
<dbReference type="Proteomes" id="UP001642483">
    <property type="component" value="Unassembled WGS sequence"/>
</dbReference>
<dbReference type="PANTHER" id="PTHR11267:SF198">
    <property type="entry name" value="T-BOX TRANSCRIPTION FACTOR TBX6L"/>
    <property type="match status" value="1"/>
</dbReference>
<comment type="caution">
    <text evidence="5">Lacks conserved residue(s) required for the propagation of feature annotation.</text>
</comment>
<keyword evidence="4 5" id="KW-0539">Nucleus</keyword>
<reference evidence="8 9" key="1">
    <citation type="submission" date="2024-02" db="EMBL/GenBank/DDBJ databases">
        <authorList>
            <person name="Daric V."/>
            <person name="Darras S."/>
        </authorList>
    </citation>
    <scope>NUCLEOTIDE SEQUENCE [LARGE SCALE GENOMIC DNA]</scope>
</reference>
<dbReference type="Pfam" id="PF00907">
    <property type="entry name" value="T-box"/>
    <property type="match status" value="1"/>
</dbReference>
<keyword evidence="1" id="KW-0805">Transcription regulation</keyword>
<evidence type="ECO:0000313" key="8">
    <source>
        <dbReference type="EMBL" id="CAK8694551.1"/>
    </source>
</evidence>
<evidence type="ECO:0000256" key="3">
    <source>
        <dbReference type="ARBA" id="ARBA00023163"/>
    </source>
</evidence>
<dbReference type="InterPro" id="IPR008967">
    <property type="entry name" value="p53-like_TF_DNA-bd_sf"/>
</dbReference>
<keyword evidence="9" id="KW-1185">Reference proteome</keyword>
<dbReference type="InterPro" id="IPR036960">
    <property type="entry name" value="T-box_sf"/>
</dbReference>
<dbReference type="InterPro" id="IPR002070">
    <property type="entry name" value="TF_Brachyury"/>
</dbReference>
<evidence type="ECO:0000256" key="5">
    <source>
        <dbReference type="PROSITE-ProRule" id="PRU00201"/>
    </source>
</evidence>
<feature type="compositionally biased region" description="Basic and acidic residues" evidence="6">
    <location>
        <begin position="232"/>
        <end position="245"/>
    </location>
</feature>
<keyword evidence="3" id="KW-0804">Transcription</keyword>
<evidence type="ECO:0000256" key="6">
    <source>
        <dbReference type="SAM" id="MobiDB-lite"/>
    </source>
</evidence>
<dbReference type="Gene3D" id="2.60.40.820">
    <property type="entry name" value="Transcription factor, T-box"/>
    <property type="match status" value="1"/>
</dbReference>
<evidence type="ECO:0000313" key="9">
    <source>
        <dbReference type="Proteomes" id="UP001642483"/>
    </source>
</evidence>
<dbReference type="PRINTS" id="PR00937">
    <property type="entry name" value="TBOX"/>
</dbReference>
<dbReference type="InterPro" id="IPR046360">
    <property type="entry name" value="T-box_DNA-bd"/>
</dbReference>
<dbReference type="PROSITE" id="PS50252">
    <property type="entry name" value="TBOX_3"/>
    <property type="match status" value="1"/>
</dbReference>
<feature type="compositionally biased region" description="Basic and acidic residues" evidence="6">
    <location>
        <begin position="642"/>
        <end position="654"/>
    </location>
</feature>
<feature type="compositionally biased region" description="Basic and acidic residues" evidence="6">
    <location>
        <begin position="179"/>
        <end position="191"/>
    </location>
</feature>
<comment type="caution">
    <text evidence="8">The sequence shown here is derived from an EMBL/GenBank/DDBJ whole genome shotgun (WGS) entry which is preliminary data.</text>
</comment>
<organism evidence="8 9">
    <name type="scientific">Clavelina lepadiformis</name>
    <name type="common">Light-bulb sea squirt</name>
    <name type="synonym">Ascidia lepadiformis</name>
    <dbReference type="NCBI Taxonomy" id="159417"/>
    <lineage>
        <taxon>Eukaryota</taxon>
        <taxon>Metazoa</taxon>
        <taxon>Chordata</taxon>
        <taxon>Tunicata</taxon>
        <taxon>Ascidiacea</taxon>
        <taxon>Aplousobranchia</taxon>
        <taxon>Clavelinidae</taxon>
        <taxon>Clavelina</taxon>
    </lineage>
</organism>